<keyword evidence="2" id="KW-1185">Reference proteome</keyword>
<dbReference type="EMBL" id="CP032125">
    <property type="protein sequence ID" value="AXX99616.1"/>
    <property type="molecule type" value="Genomic_DNA"/>
</dbReference>
<accession>A0A347UL88</accession>
<evidence type="ECO:0000313" key="2">
    <source>
        <dbReference type="Proteomes" id="UP000261704"/>
    </source>
</evidence>
<dbReference type="AlphaFoldDB" id="A0A347UL88"/>
<dbReference type="SUPFAM" id="SSF158837">
    <property type="entry name" value="AGR C 984p-like"/>
    <property type="match status" value="1"/>
</dbReference>
<evidence type="ECO:0000313" key="1">
    <source>
        <dbReference type="EMBL" id="AXX99616.1"/>
    </source>
</evidence>
<dbReference type="Pfam" id="PF06748">
    <property type="entry name" value="DUF1217"/>
    <property type="match status" value="1"/>
</dbReference>
<reference evidence="1 2" key="1">
    <citation type="submission" date="2018-09" db="EMBL/GenBank/DDBJ databases">
        <title>Profundibacter amoris BAR1 gen. nov., sp. nov., a new member of the Roseobacter clade isolated at Lokis Castle Vent Field on the Arctic Mid-Oceanic Ridge.</title>
        <authorList>
            <person name="Le Moine Bauer S."/>
            <person name="Sjoeberg A.G."/>
            <person name="L'Haridon S."/>
            <person name="Stokke R."/>
            <person name="Roalkvam I."/>
            <person name="Steen I.H."/>
            <person name="Dahle H."/>
        </authorList>
    </citation>
    <scope>NUCLEOTIDE SEQUENCE [LARGE SCALE GENOMIC DNA]</scope>
    <source>
        <strain evidence="1 2">BAR1</strain>
    </source>
</reference>
<dbReference type="InterPro" id="IPR023157">
    <property type="entry name" value="AGR-C-984p-like_sf"/>
</dbReference>
<name>A0A347UL88_9RHOB</name>
<dbReference type="Gene3D" id="1.10.3700.10">
    <property type="entry name" value="AGR C 984p-like"/>
    <property type="match status" value="1"/>
</dbReference>
<sequence length="272" mass="30059">MMFQPVLPLGGFAGWSFLTRTMDSQKGAYAKSPEVAREVKYFEENIGKVKTAEDLVSDRTLLKVALGAFGLSDDIDNKYFIRKVLEDGTLTDDALANKLSDKRYLKLSQAFGFGDYPVPSTGLSDFGSKITTAFKERQFEAAVGNQNENFRLAMGIDRDLAEIANKDLKEDTLWFTVMGNPPLRKVFETAFNLPTSFGSLDLDKQLATFKDKAQAAFGDSGIKQFATPEKQEDLTRLFLLRADVQALNVDTGGSQIALTLLQNMSNGRSGLF</sequence>
<dbReference type="InterPro" id="IPR010626">
    <property type="entry name" value="DUF1217"/>
</dbReference>
<gene>
    <name evidence="1" type="ORF">BAR1_17765</name>
</gene>
<dbReference type="KEGG" id="pamo:BAR1_17765"/>
<dbReference type="Proteomes" id="UP000261704">
    <property type="component" value="Chromosome"/>
</dbReference>
<proteinExistence type="predicted"/>
<protein>
    <submittedName>
        <fullName evidence="1">DUF1217 domain-containing protein</fullName>
    </submittedName>
</protein>
<organism evidence="1 2">
    <name type="scientific">Profundibacter amoris</name>
    <dbReference type="NCBI Taxonomy" id="2171755"/>
    <lineage>
        <taxon>Bacteria</taxon>
        <taxon>Pseudomonadati</taxon>
        <taxon>Pseudomonadota</taxon>
        <taxon>Alphaproteobacteria</taxon>
        <taxon>Rhodobacterales</taxon>
        <taxon>Paracoccaceae</taxon>
        <taxon>Profundibacter</taxon>
    </lineage>
</organism>
<dbReference type="OrthoDB" id="7824597at2"/>